<dbReference type="AlphaFoldDB" id="A0A5M8QR49"/>
<dbReference type="Proteomes" id="UP000323994">
    <property type="component" value="Unassembled WGS sequence"/>
</dbReference>
<dbReference type="OrthoDB" id="9807329at2"/>
<dbReference type="PANTHER" id="PTHR30237:SF4">
    <property type="entry name" value="LD-CARBOXYPEPTIDASE C-TERMINAL DOMAIN-CONTAINING PROTEIN"/>
    <property type="match status" value="1"/>
</dbReference>
<organism evidence="2 3">
    <name type="scientific">Dyadobacter flavalbus</name>
    <dbReference type="NCBI Taxonomy" id="2579942"/>
    <lineage>
        <taxon>Bacteria</taxon>
        <taxon>Pseudomonadati</taxon>
        <taxon>Bacteroidota</taxon>
        <taxon>Cytophagia</taxon>
        <taxon>Cytophagales</taxon>
        <taxon>Spirosomataceae</taxon>
        <taxon>Dyadobacter</taxon>
    </lineage>
</organism>
<accession>A0A5M8QR49</accession>
<dbReference type="SUPFAM" id="SSF52317">
    <property type="entry name" value="Class I glutamine amidotransferase-like"/>
    <property type="match status" value="1"/>
</dbReference>
<dbReference type="InterPro" id="IPR029062">
    <property type="entry name" value="Class_I_gatase-like"/>
</dbReference>
<feature type="domain" description="LD-carboxypeptidase N-terminal" evidence="1">
    <location>
        <begin position="13"/>
        <end position="110"/>
    </location>
</feature>
<dbReference type="PANTHER" id="PTHR30237">
    <property type="entry name" value="MURAMOYLTETRAPEPTIDE CARBOXYPEPTIDASE"/>
    <property type="match status" value="1"/>
</dbReference>
<comment type="caution">
    <text evidence="2">The sequence shown here is derived from an EMBL/GenBank/DDBJ whole genome shotgun (WGS) entry which is preliminary data.</text>
</comment>
<evidence type="ECO:0000313" key="2">
    <source>
        <dbReference type="EMBL" id="KAA6438559.1"/>
    </source>
</evidence>
<evidence type="ECO:0000313" key="3">
    <source>
        <dbReference type="Proteomes" id="UP000323994"/>
    </source>
</evidence>
<proteinExistence type="predicted"/>
<name>A0A5M8QR49_9BACT</name>
<evidence type="ECO:0000259" key="1">
    <source>
        <dbReference type="Pfam" id="PF02016"/>
    </source>
</evidence>
<dbReference type="InterPro" id="IPR040449">
    <property type="entry name" value="Peptidase_S66_N"/>
</dbReference>
<keyword evidence="3" id="KW-1185">Reference proteome</keyword>
<dbReference type="InterPro" id="IPR003507">
    <property type="entry name" value="S66_fam"/>
</dbReference>
<dbReference type="InterPro" id="IPR027478">
    <property type="entry name" value="LdcA_N"/>
</dbReference>
<dbReference type="RefSeq" id="WP_139013361.1">
    <property type="nucleotide sequence ID" value="NZ_VBSN01000049.1"/>
</dbReference>
<dbReference type="Gene3D" id="3.40.50.10740">
    <property type="entry name" value="Class I glutamine amidotransferase-like"/>
    <property type="match status" value="1"/>
</dbReference>
<gene>
    <name evidence="2" type="ORF">FEM33_17935</name>
</gene>
<reference evidence="2 3" key="1">
    <citation type="submission" date="2019-05" db="EMBL/GenBank/DDBJ databases">
        <authorList>
            <person name="Qu J.-H."/>
        </authorList>
    </citation>
    <scope>NUCLEOTIDE SEQUENCE [LARGE SCALE GENOMIC DNA]</scope>
    <source>
        <strain evidence="2 3">NS28</strain>
    </source>
</reference>
<dbReference type="EMBL" id="VBSN01000049">
    <property type="protein sequence ID" value="KAA6438559.1"/>
    <property type="molecule type" value="Genomic_DNA"/>
</dbReference>
<protein>
    <recommendedName>
        <fullName evidence="1">LD-carboxypeptidase N-terminal domain-containing protein</fullName>
    </recommendedName>
</protein>
<sequence>MFTPRCLHIGDTIGVISPSFGGAGAFPHRYKQSVDCLKRMGLNVRPAQNALSSTGYVSDSIKARVDDIHEMFSDSSISAIICSIGGNHSNQLLGYLDYELISKNPKPFIGPKCLPWIIRK</sequence>
<dbReference type="Pfam" id="PF02016">
    <property type="entry name" value="Peptidase_S66"/>
    <property type="match status" value="1"/>
</dbReference>